<dbReference type="Gene3D" id="3.30.1780.10">
    <property type="entry name" value="ornithine cyclodeaminase, domain 1"/>
    <property type="match status" value="1"/>
</dbReference>
<dbReference type="GO" id="GO:0005737">
    <property type="term" value="C:cytoplasm"/>
    <property type="evidence" value="ECO:0007669"/>
    <property type="project" value="TreeGrafter"/>
</dbReference>
<dbReference type="AlphaFoldDB" id="A0A0P1ER64"/>
<accession>A0A0P1ER64</accession>
<sequence>MIDLNKDQIQELFDFSIASEAIQNAFIASAQNHTQTPPIAQLAFPASQGECCVKTGFIEGTEGFVVKVSTGFYRNPDNGLPSSNGMNLVFCAQTGAPLAILRDEGWLTDIRTGLGGALATKALAKSGFGTVLVIGTGLQARHQARCLQQLTPDRSLSFKIWGRDTAKAHSTAEDLRKHGIDAVSVIDLAEACGAAEVIITCTPSRKPLITSDWIEPGTHITALGADSPGKQELSINLITSAELLICDASSQSLQLGEFQHLPPNSRPICLGHVLNQDHPGRTNDTQITIADLTGLAVQDAAVSLAILRAANLQNTSL</sequence>
<gene>
    <name evidence="1" type="ORF">SHM7688_02201</name>
</gene>
<dbReference type="PANTHER" id="PTHR13812">
    <property type="entry name" value="KETIMINE REDUCTASE MU-CRYSTALLIN"/>
    <property type="match status" value="1"/>
</dbReference>
<protein>
    <submittedName>
        <fullName evidence="1">Ornithine cyclodeaminase</fullName>
    </submittedName>
</protein>
<dbReference type="SUPFAM" id="SSF51735">
    <property type="entry name" value="NAD(P)-binding Rossmann-fold domains"/>
    <property type="match status" value="1"/>
</dbReference>
<dbReference type="STRING" id="321267.SHM7688_02201"/>
<dbReference type="InterPro" id="IPR003462">
    <property type="entry name" value="ODC_Mu_crystall"/>
</dbReference>
<name>A0A0P1ER64_9RHOB</name>
<proteinExistence type="predicted"/>
<dbReference type="PIRSF" id="PIRSF001439">
    <property type="entry name" value="CryM"/>
    <property type="match status" value="1"/>
</dbReference>
<evidence type="ECO:0000313" key="2">
    <source>
        <dbReference type="Proteomes" id="UP000054823"/>
    </source>
</evidence>
<dbReference type="Gene3D" id="3.40.50.720">
    <property type="entry name" value="NAD(P)-binding Rossmann-like Domain"/>
    <property type="match status" value="1"/>
</dbReference>
<dbReference type="EMBL" id="CYPW01000024">
    <property type="protein sequence ID" value="CUH52754.1"/>
    <property type="molecule type" value="Genomic_DNA"/>
</dbReference>
<organism evidence="1 2">
    <name type="scientific">Shimia marina</name>
    <dbReference type="NCBI Taxonomy" id="321267"/>
    <lineage>
        <taxon>Bacteria</taxon>
        <taxon>Pseudomonadati</taxon>
        <taxon>Pseudomonadota</taxon>
        <taxon>Alphaproteobacteria</taxon>
        <taxon>Rhodobacterales</taxon>
        <taxon>Roseobacteraceae</taxon>
    </lineage>
</organism>
<dbReference type="RefSeq" id="WP_058239963.1">
    <property type="nucleotide sequence ID" value="NZ_CYPW01000024.1"/>
</dbReference>
<evidence type="ECO:0000313" key="1">
    <source>
        <dbReference type="EMBL" id="CUH52754.1"/>
    </source>
</evidence>
<dbReference type="InterPro" id="IPR023401">
    <property type="entry name" value="ODC_N"/>
</dbReference>
<dbReference type="Pfam" id="PF02423">
    <property type="entry name" value="OCD_Mu_crystall"/>
    <property type="match status" value="1"/>
</dbReference>
<keyword evidence="2" id="KW-1185">Reference proteome</keyword>
<reference evidence="1 2" key="1">
    <citation type="submission" date="2015-09" db="EMBL/GenBank/DDBJ databases">
        <authorList>
            <consortium name="Swine Surveillance"/>
        </authorList>
    </citation>
    <scope>NUCLEOTIDE SEQUENCE [LARGE SCALE GENOMIC DNA]</scope>
    <source>
        <strain evidence="1 2">CECT 7688</strain>
    </source>
</reference>
<dbReference type="OrthoDB" id="9809203at2"/>
<dbReference type="Proteomes" id="UP000054823">
    <property type="component" value="Unassembled WGS sequence"/>
</dbReference>
<dbReference type="PANTHER" id="PTHR13812:SF19">
    <property type="entry name" value="KETIMINE REDUCTASE MU-CRYSTALLIN"/>
    <property type="match status" value="1"/>
</dbReference>
<dbReference type="InterPro" id="IPR036291">
    <property type="entry name" value="NAD(P)-bd_dom_sf"/>
</dbReference>